<proteinExistence type="predicted"/>
<gene>
    <name evidence="1" type="ORF">GCM10011399_19060</name>
</gene>
<sequence>MIERNDSEVFGKFARVDATNESLRVSRVIPYDHPLVPSDTDTPVTDHWLLLSERTGLRTRRV</sequence>
<reference evidence="1 2" key="1">
    <citation type="journal article" date="2014" name="Int. J. Syst. Evol. Microbiol.">
        <title>Complete genome sequence of Corynebacterium casei LMG S-19264T (=DSM 44701T), isolated from a smear-ripened cheese.</title>
        <authorList>
            <consortium name="US DOE Joint Genome Institute (JGI-PGF)"/>
            <person name="Walter F."/>
            <person name="Albersmeier A."/>
            <person name="Kalinowski J."/>
            <person name="Ruckert C."/>
        </authorList>
    </citation>
    <scope>NUCLEOTIDE SEQUENCE [LARGE SCALE GENOMIC DNA]</scope>
    <source>
        <strain evidence="1 2">CGMCC 1.12976</strain>
    </source>
</reference>
<keyword evidence="2" id="KW-1185">Reference proteome</keyword>
<comment type="caution">
    <text evidence="1">The sequence shown here is derived from an EMBL/GenBank/DDBJ whole genome shotgun (WGS) entry which is preliminary data.</text>
</comment>
<dbReference type="EMBL" id="BMGP01000003">
    <property type="protein sequence ID" value="GGF25778.1"/>
    <property type="molecule type" value="Genomic_DNA"/>
</dbReference>
<dbReference type="Proteomes" id="UP000598775">
    <property type="component" value="Unassembled WGS sequence"/>
</dbReference>
<dbReference type="RefSeq" id="WP_188677358.1">
    <property type="nucleotide sequence ID" value="NZ_BMGP01000003.1"/>
</dbReference>
<dbReference type="AlphaFoldDB" id="A0A917B7Q0"/>
<name>A0A917B7Q0_9MICO</name>
<evidence type="ECO:0000313" key="1">
    <source>
        <dbReference type="EMBL" id="GGF25778.1"/>
    </source>
</evidence>
<accession>A0A917B7Q0</accession>
<organism evidence="1 2">
    <name type="scientific">Subtercola lobariae</name>
    <dbReference type="NCBI Taxonomy" id="1588641"/>
    <lineage>
        <taxon>Bacteria</taxon>
        <taxon>Bacillati</taxon>
        <taxon>Actinomycetota</taxon>
        <taxon>Actinomycetes</taxon>
        <taxon>Micrococcales</taxon>
        <taxon>Microbacteriaceae</taxon>
        <taxon>Subtercola</taxon>
    </lineage>
</organism>
<evidence type="ECO:0000313" key="2">
    <source>
        <dbReference type="Proteomes" id="UP000598775"/>
    </source>
</evidence>
<protein>
    <submittedName>
        <fullName evidence="1">Uncharacterized protein</fullName>
    </submittedName>
</protein>